<comment type="caution">
    <text evidence="1">The sequence shown here is derived from an EMBL/GenBank/DDBJ whole genome shotgun (WGS) entry which is preliminary data.</text>
</comment>
<dbReference type="RefSeq" id="WP_132314376.1">
    <property type="nucleotide sequence ID" value="NZ_SMAR01000085.1"/>
</dbReference>
<keyword evidence="2" id="KW-1185">Reference proteome</keyword>
<reference evidence="1 2" key="1">
    <citation type="submission" date="2019-03" db="EMBL/GenBank/DDBJ databases">
        <title>Freshwater and sediment microbial communities from various areas in North America, analyzing microbe dynamics in response to fracking.</title>
        <authorList>
            <person name="Lamendella R."/>
        </authorList>
    </citation>
    <scope>NUCLEOTIDE SEQUENCE [LARGE SCALE GENOMIC DNA]</scope>
    <source>
        <strain evidence="1 2">175.2</strain>
    </source>
</reference>
<dbReference type="OrthoDB" id="9804785at2"/>
<organism evidence="1 2">
    <name type="scientific">Martelella mediterranea</name>
    <dbReference type="NCBI Taxonomy" id="293089"/>
    <lineage>
        <taxon>Bacteria</taxon>
        <taxon>Pseudomonadati</taxon>
        <taxon>Pseudomonadota</taxon>
        <taxon>Alphaproteobacteria</taxon>
        <taxon>Hyphomicrobiales</taxon>
        <taxon>Aurantimonadaceae</taxon>
        <taxon>Martelella</taxon>
    </lineage>
</organism>
<dbReference type="AlphaFoldDB" id="A0A4R3NE31"/>
<evidence type="ECO:0008006" key="3">
    <source>
        <dbReference type="Google" id="ProtNLM"/>
    </source>
</evidence>
<proteinExistence type="predicted"/>
<accession>A0A4R3NE31</accession>
<dbReference type="Gene3D" id="3.40.50.300">
    <property type="entry name" value="P-loop containing nucleotide triphosphate hydrolases"/>
    <property type="match status" value="1"/>
</dbReference>
<gene>
    <name evidence="1" type="ORF">EDC90_10853</name>
</gene>
<dbReference type="SUPFAM" id="SSF52540">
    <property type="entry name" value="P-loop containing nucleoside triphosphate hydrolases"/>
    <property type="match status" value="1"/>
</dbReference>
<dbReference type="EMBL" id="SMAR01000085">
    <property type="protein sequence ID" value="TCT27463.1"/>
    <property type="molecule type" value="Genomic_DNA"/>
</dbReference>
<evidence type="ECO:0000313" key="2">
    <source>
        <dbReference type="Proteomes" id="UP000295097"/>
    </source>
</evidence>
<evidence type="ECO:0000313" key="1">
    <source>
        <dbReference type="EMBL" id="TCT27463.1"/>
    </source>
</evidence>
<protein>
    <recommendedName>
        <fullName evidence="3">Type II/IV secretion system protein</fullName>
    </recommendedName>
</protein>
<sequence length="107" mass="11431">MPSASCVKGVMKDAGDSISMTMRPLPTKTPTIDDVGLDSEVRPYMSPQHGIVVVAAATGQGKSTTLAGIRRFHLENKFDPKAIVDLQATIEFTYSNVLTDHSGLALI</sequence>
<name>A0A4R3NE31_9HYPH</name>
<dbReference type="InterPro" id="IPR027417">
    <property type="entry name" value="P-loop_NTPase"/>
</dbReference>
<dbReference type="Proteomes" id="UP000295097">
    <property type="component" value="Unassembled WGS sequence"/>
</dbReference>